<protein>
    <submittedName>
        <fullName evidence="3">Unannotated protein</fullName>
    </submittedName>
</protein>
<dbReference type="AlphaFoldDB" id="A0A6J7AW56"/>
<sequence length="64" mass="7147">MSLPTVERLEACMRSTQSLLADLDAADWSVPSLCPGWTVRDGRVQLRGDITLAERLASNLRFTR</sequence>
<dbReference type="InterPro" id="IPR024344">
    <property type="entry name" value="MDMPI_metal-binding"/>
</dbReference>
<reference evidence="3" key="1">
    <citation type="submission" date="2020-05" db="EMBL/GenBank/DDBJ databases">
        <authorList>
            <person name="Chiriac C."/>
            <person name="Salcher M."/>
            <person name="Ghai R."/>
            <person name="Kavagutti S V."/>
        </authorList>
    </citation>
    <scope>NUCLEOTIDE SEQUENCE</scope>
</reference>
<evidence type="ECO:0000313" key="2">
    <source>
        <dbReference type="EMBL" id="CAB4765826.1"/>
    </source>
</evidence>
<accession>A0A6J7AW56</accession>
<dbReference type="GO" id="GO:0046872">
    <property type="term" value="F:metal ion binding"/>
    <property type="evidence" value="ECO:0007669"/>
    <property type="project" value="InterPro"/>
</dbReference>
<dbReference type="SUPFAM" id="SSF109854">
    <property type="entry name" value="DinB/YfiT-like putative metalloenzymes"/>
    <property type="match status" value="1"/>
</dbReference>
<organism evidence="3">
    <name type="scientific">freshwater metagenome</name>
    <dbReference type="NCBI Taxonomy" id="449393"/>
    <lineage>
        <taxon>unclassified sequences</taxon>
        <taxon>metagenomes</taxon>
        <taxon>ecological metagenomes</taxon>
    </lineage>
</organism>
<dbReference type="InterPro" id="IPR034660">
    <property type="entry name" value="DinB/YfiT-like"/>
</dbReference>
<dbReference type="EMBL" id="CAEZYR010000140">
    <property type="protein sequence ID" value="CAB4765826.1"/>
    <property type="molecule type" value="Genomic_DNA"/>
</dbReference>
<evidence type="ECO:0000313" key="3">
    <source>
        <dbReference type="EMBL" id="CAB4836953.1"/>
    </source>
</evidence>
<dbReference type="Pfam" id="PF11716">
    <property type="entry name" value="MDMPI_N"/>
    <property type="match status" value="1"/>
</dbReference>
<proteinExistence type="predicted"/>
<dbReference type="Gene3D" id="1.20.120.450">
    <property type="entry name" value="dinb family like domain"/>
    <property type="match status" value="1"/>
</dbReference>
<name>A0A6J7AW56_9ZZZZ</name>
<gene>
    <name evidence="2" type="ORF">UFOPK2754_02765</name>
    <name evidence="3" type="ORF">UFOPK3139_03399</name>
</gene>
<feature type="domain" description="Mycothiol-dependent maleylpyruvate isomerase metal-binding" evidence="1">
    <location>
        <begin position="10"/>
        <end position="41"/>
    </location>
</feature>
<dbReference type="EMBL" id="CAFABA010000272">
    <property type="protein sequence ID" value="CAB4836953.1"/>
    <property type="molecule type" value="Genomic_DNA"/>
</dbReference>
<evidence type="ECO:0000259" key="1">
    <source>
        <dbReference type="Pfam" id="PF11716"/>
    </source>
</evidence>